<proteinExistence type="predicted"/>
<gene>
    <name evidence="1" type="ORF">MRB53_020573</name>
</gene>
<evidence type="ECO:0000313" key="1">
    <source>
        <dbReference type="EMBL" id="KAJ8627266.1"/>
    </source>
</evidence>
<protein>
    <submittedName>
        <fullName evidence="1">Uncharacterized protein</fullName>
    </submittedName>
</protein>
<sequence length="559" mass="62300">MVSANQSVVAWDIDVTLQAPFNGLLYMFGCMNDGKQLQSKLHLKRVQNPPSSLAVSSTENSVAALISLQPRQVMLQKQRMEKKKMELETKKKMKTSGFPQLTPLILQSIASYLDVNGFSKTLSALRSEASLEIDGLKVQSLDLEAACGKYLETTDYHVEANMKDLKEQDIADPCESLNVQHDVEPKKKKRKKNSGGVANMEIDGSLLNGVTDELHAQNKVKKIKSESKKSKSDADDDVHDKLLELSPVKSEKKKKKSETVFDSLGEDNVEIVPETIKEAANTSELGKFCKKSKDKKDKNKLISDPPANLQQDSPGSSQEVIKKKPKDLKGPELVTETVPVEIPLGDTNKKLKDKKKKKGESLTDTRKEDVLVSEENFVALEKKSSKKRKRHATEELDSRADDDITGKGKDPNKIDGSREKNENELLEDSTKAKEKPSADDSKKEANGFANSHLPKKGIDITLKTTKKEHSNSAEPKTVNAFQRVKVDEVKFVDERLQDNSYWAKSGAESGYGAKAQEVLGQVKGRDFRHEKTKKKRGSYRGGLIDLESHSIKFNYSDDE</sequence>
<accession>A0ACC2L153</accession>
<name>A0ACC2L153_PERAE</name>
<keyword evidence="2" id="KW-1185">Reference proteome</keyword>
<evidence type="ECO:0000313" key="2">
    <source>
        <dbReference type="Proteomes" id="UP001234297"/>
    </source>
</evidence>
<organism evidence="1 2">
    <name type="scientific">Persea americana</name>
    <name type="common">Avocado</name>
    <dbReference type="NCBI Taxonomy" id="3435"/>
    <lineage>
        <taxon>Eukaryota</taxon>
        <taxon>Viridiplantae</taxon>
        <taxon>Streptophyta</taxon>
        <taxon>Embryophyta</taxon>
        <taxon>Tracheophyta</taxon>
        <taxon>Spermatophyta</taxon>
        <taxon>Magnoliopsida</taxon>
        <taxon>Magnoliidae</taxon>
        <taxon>Laurales</taxon>
        <taxon>Lauraceae</taxon>
        <taxon>Persea</taxon>
    </lineage>
</organism>
<dbReference type="Proteomes" id="UP001234297">
    <property type="component" value="Chromosome 6"/>
</dbReference>
<dbReference type="EMBL" id="CM056814">
    <property type="protein sequence ID" value="KAJ8627266.1"/>
    <property type="molecule type" value="Genomic_DNA"/>
</dbReference>
<comment type="caution">
    <text evidence="1">The sequence shown here is derived from an EMBL/GenBank/DDBJ whole genome shotgun (WGS) entry which is preliminary data.</text>
</comment>
<reference evidence="1 2" key="1">
    <citation type="journal article" date="2022" name="Hortic Res">
        <title>A haplotype resolved chromosomal level avocado genome allows analysis of novel avocado genes.</title>
        <authorList>
            <person name="Nath O."/>
            <person name="Fletcher S.J."/>
            <person name="Hayward A."/>
            <person name="Shaw L.M."/>
            <person name="Masouleh A.K."/>
            <person name="Furtado A."/>
            <person name="Henry R.J."/>
            <person name="Mitter N."/>
        </authorList>
    </citation>
    <scope>NUCLEOTIDE SEQUENCE [LARGE SCALE GENOMIC DNA]</scope>
    <source>
        <strain evidence="2">cv. Hass</strain>
    </source>
</reference>